<feature type="transmembrane region" description="Helical" evidence="8">
    <location>
        <begin position="399"/>
        <end position="419"/>
    </location>
</feature>
<feature type="transmembrane region" description="Helical" evidence="8">
    <location>
        <begin position="470"/>
        <end position="491"/>
    </location>
</feature>
<evidence type="ECO:0000256" key="2">
    <source>
        <dbReference type="ARBA" id="ARBA00022475"/>
    </source>
</evidence>
<evidence type="ECO:0000259" key="9">
    <source>
        <dbReference type="Pfam" id="PF02687"/>
    </source>
</evidence>
<feature type="region of interest" description="Disordered" evidence="7">
    <location>
        <begin position="112"/>
        <end position="133"/>
    </location>
</feature>
<comment type="subcellular location">
    <subcellularLocation>
        <location evidence="1">Cell membrane</location>
        <topology evidence="1">Multi-pass membrane protein</topology>
    </subcellularLocation>
</comment>
<dbReference type="GO" id="GO:0005886">
    <property type="term" value="C:plasma membrane"/>
    <property type="evidence" value="ECO:0007669"/>
    <property type="project" value="UniProtKB-SubCell"/>
</dbReference>
<feature type="transmembrane region" description="Helical" evidence="8">
    <location>
        <begin position="964"/>
        <end position="986"/>
    </location>
</feature>
<gene>
    <name evidence="10" type="ORF">GCM10017581_079370</name>
</gene>
<keyword evidence="5 8" id="KW-0472">Membrane</keyword>
<reference evidence="10" key="2">
    <citation type="submission" date="2023-01" db="EMBL/GenBank/DDBJ databases">
        <authorList>
            <person name="Sun Q."/>
            <person name="Evtushenko L."/>
        </authorList>
    </citation>
    <scope>NUCLEOTIDE SEQUENCE</scope>
    <source>
        <strain evidence="10">VKM Ac-1321</strain>
    </source>
</reference>
<keyword evidence="2" id="KW-1003">Cell membrane</keyword>
<evidence type="ECO:0000313" key="11">
    <source>
        <dbReference type="Proteomes" id="UP001143480"/>
    </source>
</evidence>
<name>A0A9W6KVF0_9ACTN</name>
<keyword evidence="3 8" id="KW-0812">Transmembrane</keyword>
<evidence type="ECO:0000256" key="5">
    <source>
        <dbReference type="ARBA" id="ARBA00023136"/>
    </source>
</evidence>
<evidence type="ECO:0000313" key="10">
    <source>
        <dbReference type="EMBL" id="GLL06189.1"/>
    </source>
</evidence>
<feature type="transmembrane region" description="Helical" evidence="8">
    <location>
        <begin position="308"/>
        <end position="329"/>
    </location>
</feature>
<reference evidence="10" key="1">
    <citation type="journal article" date="2014" name="Int. J. Syst. Evol. Microbiol.">
        <title>Complete genome sequence of Corynebacterium casei LMG S-19264T (=DSM 44701T), isolated from a smear-ripened cheese.</title>
        <authorList>
            <consortium name="US DOE Joint Genome Institute (JGI-PGF)"/>
            <person name="Walter F."/>
            <person name="Albersmeier A."/>
            <person name="Kalinowski J."/>
            <person name="Ruckert C."/>
        </authorList>
    </citation>
    <scope>NUCLEOTIDE SEQUENCE</scope>
    <source>
        <strain evidence="10">VKM Ac-1321</strain>
    </source>
</reference>
<feature type="transmembrane region" description="Helical" evidence="8">
    <location>
        <begin position="440"/>
        <end position="458"/>
    </location>
</feature>
<dbReference type="PANTHER" id="PTHR30572">
    <property type="entry name" value="MEMBRANE COMPONENT OF TRANSPORTER-RELATED"/>
    <property type="match status" value="1"/>
</dbReference>
<dbReference type="Proteomes" id="UP001143480">
    <property type="component" value="Unassembled WGS sequence"/>
</dbReference>
<keyword evidence="4 8" id="KW-1133">Transmembrane helix</keyword>
<feature type="transmembrane region" description="Helical" evidence="8">
    <location>
        <begin position="526"/>
        <end position="544"/>
    </location>
</feature>
<feature type="transmembrane region" description="Helical" evidence="8">
    <location>
        <begin position="354"/>
        <end position="379"/>
    </location>
</feature>
<proteinExistence type="inferred from homology"/>
<evidence type="ECO:0000256" key="8">
    <source>
        <dbReference type="SAM" id="Phobius"/>
    </source>
</evidence>
<organism evidence="10 11">
    <name type="scientific">Dactylosporangium matsuzakiense</name>
    <dbReference type="NCBI Taxonomy" id="53360"/>
    <lineage>
        <taxon>Bacteria</taxon>
        <taxon>Bacillati</taxon>
        <taxon>Actinomycetota</taxon>
        <taxon>Actinomycetes</taxon>
        <taxon>Micromonosporales</taxon>
        <taxon>Micromonosporaceae</taxon>
        <taxon>Dactylosporangium</taxon>
    </lineage>
</organism>
<dbReference type="AlphaFoldDB" id="A0A9W6KVF0"/>
<feature type="domain" description="ABC3 transporter permease C-terminal" evidence="9">
    <location>
        <begin position="314"/>
        <end position="417"/>
    </location>
</feature>
<evidence type="ECO:0000256" key="7">
    <source>
        <dbReference type="SAM" id="MobiDB-lite"/>
    </source>
</evidence>
<dbReference type="Pfam" id="PF02687">
    <property type="entry name" value="FtsX"/>
    <property type="match status" value="1"/>
</dbReference>
<keyword evidence="11" id="KW-1185">Reference proteome</keyword>
<dbReference type="EMBL" id="BSFP01000069">
    <property type="protein sequence ID" value="GLL06189.1"/>
    <property type="molecule type" value="Genomic_DNA"/>
</dbReference>
<protein>
    <recommendedName>
        <fullName evidence="9">ABC3 transporter permease C-terminal domain-containing protein</fullName>
    </recommendedName>
</protein>
<sequence>MTNGGGALLALVLAALRARRVQALTLVLLSTLAAAAAAAAPWYVLASTERIATRHVESAPIQERSLEAIGEGVVEGGSVEAQLDATAHLTQRIVGLPGFVTYTEAYLSGQATTGSGKSSGGAATGGTDARSTDSQLVARTDACTHATFEGRCPAAADEVAVSYRTARWLRVKAGDTLSYAASGLPRPLELKIVGVYRPDNANAPFWTSNNDLVAKSLPTSAAPEITEPVDDAMLSAPALFDKSLATVSIRTAVDMVAQPSLLVDNAPEDVAARMAGATVEAGNNRLTLNTQLPATIDKVERDRRLVSLGVPVGAFQLLVLCWFALYLAVKYTGEERRPDIGLVKLRGATRLRTWALVSGQSALPMLAGAVLGLPIGYAAATAVTGTIKDAGVNAQAAELSVGAAAVAVLGALLAALLAERRALSSSVSELLRQASARSRVWRDLFDLLLVALAIVAVWQVKNRASGDVAGLALLAPGLAALAFALVAARVITFSASRMVEGALRHGHPARALTAIYLARRPGVHRLAALMIATVALLTTSALTWNTGRVAGETRAQMEVGADRVLTVRAENRLALLTAVRAADPGGEHAMAAVESVRSGNDRVLLVDSPRLAKVATWRPEYGLSAERTAALLHPEAPAPITVTGGDLSVDLTTHFTTTEASRLVYLDVVLADPKGARVAARLGPLAEGQQTLKAPLPGCAAAPGCRLSSLQIMQTTQDQKIFFAARPGVDLTVHAMTAAGRPALSKEQLVDRTRWRLGVNGNPPNLIAGPAADGLQLSVAPIRSSGISDPGVYPIDTPAPLTSLRATKLQTRLVGDQRVSFGSVSMSEQIAGIVPALPRLGTKGVLLDLEYADRLGADFGAGESLQVWLNAGAPADIVKRLQDQGLLVLGDDSIAGVTKQYASFGPPLTLQFMLLSAMVGLILAIGTVSVVAAVERRPRARELGALRAQGAPARLVARVGREGYLVLAITSLVFGLILAAVIRAYIGDVLPYFADGWSKP</sequence>
<evidence type="ECO:0000256" key="6">
    <source>
        <dbReference type="ARBA" id="ARBA00038076"/>
    </source>
</evidence>
<dbReference type="PANTHER" id="PTHR30572:SF4">
    <property type="entry name" value="ABC TRANSPORTER PERMEASE YTRF"/>
    <property type="match status" value="1"/>
</dbReference>
<evidence type="ECO:0000256" key="3">
    <source>
        <dbReference type="ARBA" id="ARBA00022692"/>
    </source>
</evidence>
<evidence type="ECO:0000256" key="4">
    <source>
        <dbReference type="ARBA" id="ARBA00022989"/>
    </source>
</evidence>
<evidence type="ECO:0000256" key="1">
    <source>
        <dbReference type="ARBA" id="ARBA00004651"/>
    </source>
</evidence>
<comment type="similarity">
    <text evidence="6">Belongs to the ABC-4 integral membrane protein family.</text>
</comment>
<dbReference type="GO" id="GO:0022857">
    <property type="term" value="F:transmembrane transporter activity"/>
    <property type="evidence" value="ECO:0007669"/>
    <property type="project" value="TreeGrafter"/>
</dbReference>
<comment type="caution">
    <text evidence="10">The sequence shown here is derived from an EMBL/GenBank/DDBJ whole genome shotgun (WGS) entry which is preliminary data.</text>
</comment>
<feature type="transmembrane region" description="Helical" evidence="8">
    <location>
        <begin position="912"/>
        <end position="934"/>
    </location>
</feature>
<dbReference type="InterPro" id="IPR003838">
    <property type="entry name" value="ABC3_permease_C"/>
</dbReference>
<dbReference type="InterPro" id="IPR050250">
    <property type="entry name" value="Macrolide_Exporter_MacB"/>
</dbReference>
<accession>A0A9W6KVF0</accession>